<accession>A0A0R2L7W8</accession>
<protein>
    <recommendedName>
        <fullName evidence="3">Mga helix-turn-helix domain-containing protein</fullName>
    </recommendedName>
</protein>
<dbReference type="PATRIC" id="fig|449659.4.peg.891"/>
<gene>
    <name evidence="1" type="ORF">IV66_GL000885</name>
</gene>
<evidence type="ECO:0000313" key="2">
    <source>
        <dbReference type="Proteomes" id="UP000051886"/>
    </source>
</evidence>
<organism evidence="1 2">
    <name type="scientific">Ligilactobacillus pobuzihii</name>
    <dbReference type="NCBI Taxonomy" id="449659"/>
    <lineage>
        <taxon>Bacteria</taxon>
        <taxon>Bacillati</taxon>
        <taxon>Bacillota</taxon>
        <taxon>Bacilli</taxon>
        <taxon>Lactobacillales</taxon>
        <taxon>Lactobacillaceae</taxon>
        <taxon>Ligilactobacillus</taxon>
    </lineage>
</organism>
<keyword evidence="2" id="KW-1185">Reference proteome</keyword>
<dbReference type="EMBL" id="JQCN01000069">
    <property type="protein sequence ID" value="KRN95862.1"/>
    <property type="molecule type" value="Genomic_DNA"/>
</dbReference>
<comment type="caution">
    <text evidence="1">The sequence shown here is derived from an EMBL/GenBank/DDBJ whole genome shotgun (WGS) entry which is preliminary data.</text>
</comment>
<dbReference type="STRING" id="449659.IV66_GL000885"/>
<name>A0A0R2L7W8_9LACO</name>
<dbReference type="Proteomes" id="UP000051886">
    <property type="component" value="Unassembled WGS sequence"/>
</dbReference>
<evidence type="ECO:0000313" key="1">
    <source>
        <dbReference type="EMBL" id="KRN95862.1"/>
    </source>
</evidence>
<dbReference type="AlphaFoldDB" id="A0A0R2L7W8"/>
<proteinExistence type="predicted"/>
<sequence>MVRITSYFLQNDVEHLSLLQLKKVLSVSTYQAKLACTQLAVVADKIGNDKSFNFSFNKENGLTFRNVTTQTLELLTLILASNSLNIQILLNDGLGIGGSRDSFLKKAGISQSTYYRCKKKMFRDLQDEFPDQKMTNEIENRALLQHITFFFFGSDQFPMVDLSKQLHNTLNFLIFNWQLDPTYTEKKELAHFVAVQLLRIKNKQRILTEEDDLLTRPFGKHFERTQEYLMRNLGLTEKQAYHEALFFNAYIIIYDGSPLSKQPLLKRKKEIDRLTNQQLTLIEDNLNVHDCRHKFPNFVKKLIKLNTRTLSPFFFINSYLGHQTIIEIMKSYPTTDNLAHKFINLRKQIKSPLLSEYSALQLLYQYSILIVTELPPDVIDDQLHIVADFSLGRVYSQFIQQQLSRLVNANIVIDPKINRQTDLFISDKFNAGIKVKQITWNCPPTKQDWRTLRSTIVDMHTKK</sequence>
<reference evidence="1 2" key="1">
    <citation type="journal article" date="2015" name="Genome Announc.">
        <title>Expanding the biotechnology potential of lactobacilli through comparative genomics of 213 strains and associated genera.</title>
        <authorList>
            <person name="Sun Z."/>
            <person name="Harris H.M."/>
            <person name="McCann A."/>
            <person name="Guo C."/>
            <person name="Argimon S."/>
            <person name="Zhang W."/>
            <person name="Yang X."/>
            <person name="Jeffery I.B."/>
            <person name="Cooney J.C."/>
            <person name="Kagawa T.F."/>
            <person name="Liu W."/>
            <person name="Song Y."/>
            <person name="Salvetti E."/>
            <person name="Wrobel A."/>
            <person name="Rasinkangas P."/>
            <person name="Parkhill J."/>
            <person name="Rea M.C."/>
            <person name="O'Sullivan O."/>
            <person name="Ritari J."/>
            <person name="Douillard F.P."/>
            <person name="Paul Ross R."/>
            <person name="Yang R."/>
            <person name="Briner A.E."/>
            <person name="Felis G.E."/>
            <person name="de Vos W.M."/>
            <person name="Barrangou R."/>
            <person name="Klaenhammer T.R."/>
            <person name="Caufield P.W."/>
            <person name="Cui Y."/>
            <person name="Zhang H."/>
            <person name="O'Toole P.W."/>
        </authorList>
    </citation>
    <scope>NUCLEOTIDE SEQUENCE [LARGE SCALE GENOMIC DNA]</scope>
    <source>
        <strain evidence="1 2">NBRC 103219</strain>
    </source>
</reference>
<evidence type="ECO:0008006" key="3">
    <source>
        <dbReference type="Google" id="ProtNLM"/>
    </source>
</evidence>